<evidence type="ECO:0000313" key="3">
    <source>
        <dbReference type="Proteomes" id="UP001596495"/>
    </source>
</evidence>
<feature type="transmembrane region" description="Helical" evidence="1">
    <location>
        <begin position="66"/>
        <end position="86"/>
    </location>
</feature>
<organism evidence="2 3">
    <name type="scientific">Hydrogenophaga bisanensis</name>
    <dbReference type="NCBI Taxonomy" id="439611"/>
    <lineage>
        <taxon>Bacteria</taxon>
        <taxon>Pseudomonadati</taxon>
        <taxon>Pseudomonadota</taxon>
        <taxon>Betaproteobacteria</taxon>
        <taxon>Burkholderiales</taxon>
        <taxon>Comamonadaceae</taxon>
        <taxon>Hydrogenophaga</taxon>
    </lineage>
</organism>
<protein>
    <submittedName>
        <fullName evidence="2">Uncharacterized protein</fullName>
    </submittedName>
</protein>
<keyword evidence="3" id="KW-1185">Reference proteome</keyword>
<dbReference type="EMBL" id="JBHTBX010000001">
    <property type="protein sequence ID" value="MFC7433292.1"/>
    <property type="molecule type" value="Genomic_DNA"/>
</dbReference>
<sequence length="92" mass="9880">MELLFRVLFGCPRCFQAAGSVLLTFSIGMLLGAWRLAKRVNRVEDATGMNIDLTKALEVLPFPTTAGGYAFAIAGVIVGLAMVRFGSWAAKL</sequence>
<gene>
    <name evidence="2" type="ORF">ACFQNJ_02065</name>
</gene>
<accession>A0ABW2R5Y1</accession>
<reference evidence="3" key="1">
    <citation type="journal article" date="2019" name="Int. J. Syst. Evol. Microbiol.">
        <title>The Global Catalogue of Microorganisms (GCM) 10K type strain sequencing project: providing services to taxonomists for standard genome sequencing and annotation.</title>
        <authorList>
            <consortium name="The Broad Institute Genomics Platform"/>
            <consortium name="The Broad Institute Genome Sequencing Center for Infectious Disease"/>
            <person name="Wu L."/>
            <person name="Ma J."/>
        </authorList>
    </citation>
    <scope>NUCLEOTIDE SEQUENCE [LARGE SCALE GENOMIC DNA]</scope>
    <source>
        <strain evidence="3">CCUG 54518</strain>
    </source>
</reference>
<dbReference type="RefSeq" id="WP_382253433.1">
    <property type="nucleotide sequence ID" value="NZ_JBHTBX010000001.1"/>
</dbReference>
<name>A0ABW2R5Y1_9BURK</name>
<evidence type="ECO:0000313" key="2">
    <source>
        <dbReference type="EMBL" id="MFC7433292.1"/>
    </source>
</evidence>
<keyword evidence="1" id="KW-0472">Membrane</keyword>
<evidence type="ECO:0000256" key="1">
    <source>
        <dbReference type="SAM" id="Phobius"/>
    </source>
</evidence>
<dbReference type="Proteomes" id="UP001596495">
    <property type="component" value="Unassembled WGS sequence"/>
</dbReference>
<proteinExistence type="predicted"/>
<feature type="transmembrane region" description="Helical" evidence="1">
    <location>
        <begin position="14"/>
        <end position="34"/>
    </location>
</feature>
<keyword evidence="1" id="KW-0812">Transmembrane</keyword>
<keyword evidence="1" id="KW-1133">Transmembrane helix</keyword>
<comment type="caution">
    <text evidence="2">The sequence shown here is derived from an EMBL/GenBank/DDBJ whole genome shotgun (WGS) entry which is preliminary data.</text>
</comment>